<keyword evidence="3" id="KW-1185">Reference proteome</keyword>
<proteinExistence type="predicted"/>
<evidence type="ECO:0000313" key="3">
    <source>
        <dbReference type="Proteomes" id="UP001232117"/>
    </source>
</evidence>
<sequence length="63" mass="7488">MDQQNFQSSELEFLLDYDAIIAIAPNLQTVLSKETAFEFSKQLYQLTKLVYEKYKDEKEEFNT</sequence>
<organism evidence="1 3">
    <name type="scientific">Flavobacterium keumense</name>
    <dbReference type="NCBI Taxonomy" id="1306518"/>
    <lineage>
        <taxon>Bacteria</taxon>
        <taxon>Pseudomonadati</taxon>
        <taxon>Bacteroidota</taxon>
        <taxon>Flavobacteriia</taxon>
        <taxon>Flavobacteriales</taxon>
        <taxon>Flavobacteriaceae</taxon>
        <taxon>Flavobacterium</taxon>
    </lineage>
</organism>
<evidence type="ECO:0000313" key="1">
    <source>
        <dbReference type="EMBL" id="WGK94721.1"/>
    </source>
</evidence>
<dbReference type="RefSeq" id="WP_264532550.1">
    <property type="nucleotide sequence ID" value="NZ_CP092332.1"/>
</dbReference>
<dbReference type="Proteomes" id="UP001232117">
    <property type="component" value="Chromosome"/>
</dbReference>
<gene>
    <name evidence="1" type="ORF">MG292_00395</name>
    <name evidence="2" type="ORF">MG292_00475</name>
</gene>
<evidence type="ECO:0000313" key="2">
    <source>
        <dbReference type="EMBL" id="WGK94734.1"/>
    </source>
</evidence>
<accession>A0ABY8N7Z7</accession>
<dbReference type="EMBL" id="CP092332">
    <property type="protein sequence ID" value="WGK94721.1"/>
    <property type="molecule type" value="Genomic_DNA"/>
</dbReference>
<dbReference type="EMBL" id="CP092332">
    <property type="protein sequence ID" value="WGK94734.1"/>
    <property type="molecule type" value="Genomic_DNA"/>
</dbReference>
<reference evidence="1 3" key="2">
    <citation type="submission" date="2023-06" db="EMBL/GenBank/DDBJ databases">
        <title>Complete Genome Sequence of Flavobacterium keumense K3R-10.</title>
        <authorList>
            <person name="Jeong H."/>
            <person name="Jhang S.Y."/>
            <person name="Kim J.N."/>
        </authorList>
    </citation>
    <scope>NUCLEOTIDE SEQUENCE [LARGE SCALE GENOMIC DNA]</scope>
    <source>
        <strain evidence="1 3">K3R-10</strain>
    </source>
</reference>
<protein>
    <submittedName>
        <fullName evidence="1">Uncharacterized protein</fullName>
    </submittedName>
</protein>
<name>A0ABY8N7Z7_9FLAO</name>
<reference evidence="1 3" key="1">
    <citation type="submission" date="2022-02" db="EMBL/GenBank/DDBJ databases">
        <authorList>
            <person name="Cha I.-T."/>
            <person name="Lee K.-E."/>
            <person name="Park S.-J."/>
        </authorList>
    </citation>
    <scope>NUCLEOTIDE SEQUENCE [LARGE SCALE GENOMIC DNA]</scope>
    <source>
        <strain evidence="1 3">K3R-10</strain>
    </source>
</reference>